<feature type="region of interest" description="Disordered" evidence="1">
    <location>
        <begin position="234"/>
        <end position="310"/>
    </location>
</feature>
<reference evidence="3" key="1">
    <citation type="submission" date="2021-03" db="EMBL/GenBank/DDBJ databases">
        <authorList>
            <person name="Bekaert M."/>
        </authorList>
    </citation>
    <scope>NUCLEOTIDE SEQUENCE</scope>
</reference>
<evidence type="ECO:0000313" key="3">
    <source>
        <dbReference type="EMBL" id="CAG2214919.1"/>
    </source>
</evidence>
<dbReference type="AlphaFoldDB" id="A0A8S3S953"/>
<dbReference type="OrthoDB" id="6137246at2759"/>
<protein>
    <submittedName>
        <fullName evidence="3">Uncharacterized protein</fullName>
    </submittedName>
</protein>
<evidence type="ECO:0000256" key="2">
    <source>
        <dbReference type="SAM" id="Phobius"/>
    </source>
</evidence>
<evidence type="ECO:0000313" key="4">
    <source>
        <dbReference type="Proteomes" id="UP000683360"/>
    </source>
</evidence>
<evidence type="ECO:0000256" key="1">
    <source>
        <dbReference type="SAM" id="MobiDB-lite"/>
    </source>
</evidence>
<sequence>MYLRKFNGKIPMYDTFSILGLIVTILSSLIICMYGTPLNPPRYCNPCQGGKYTSLIPRRDYGVTKDALSNEVVNFYQVLNTAYTRESAALTQSPSRNDFRDLTPPCPKPTRHSIRAWITCVYDKLSDTLKNVTDNSIYSSTLNTNDIVAAGRKVLCHFKLVLIQTTGSHDSHFQTELSDNSCSPIPQLRMVTPGPRLFDKTLESLRVARNILYKTNETLVRNVLGTLFQFRSERSRRKGNRKGRKNKCKRRKNKNRKCKRRNKNKNKLKRRNNKRNNKRKFNRRRNQNRVNKKKSNRKSKVKRDRKNIIH</sequence>
<organism evidence="3 4">
    <name type="scientific">Mytilus edulis</name>
    <name type="common">Blue mussel</name>
    <dbReference type="NCBI Taxonomy" id="6550"/>
    <lineage>
        <taxon>Eukaryota</taxon>
        <taxon>Metazoa</taxon>
        <taxon>Spiralia</taxon>
        <taxon>Lophotrochozoa</taxon>
        <taxon>Mollusca</taxon>
        <taxon>Bivalvia</taxon>
        <taxon>Autobranchia</taxon>
        <taxon>Pteriomorphia</taxon>
        <taxon>Mytilida</taxon>
        <taxon>Mytiloidea</taxon>
        <taxon>Mytilidae</taxon>
        <taxon>Mytilinae</taxon>
        <taxon>Mytilus</taxon>
    </lineage>
</organism>
<dbReference type="EMBL" id="CAJPWZ010001428">
    <property type="protein sequence ID" value="CAG2214919.1"/>
    <property type="molecule type" value="Genomic_DNA"/>
</dbReference>
<keyword evidence="4" id="KW-1185">Reference proteome</keyword>
<keyword evidence="2" id="KW-0812">Transmembrane</keyword>
<feature type="transmembrane region" description="Helical" evidence="2">
    <location>
        <begin position="12"/>
        <end position="36"/>
    </location>
</feature>
<gene>
    <name evidence="3" type="ORF">MEDL_28708</name>
</gene>
<name>A0A8S3S953_MYTED</name>
<keyword evidence="2" id="KW-1133">Transmembrane helix</keyword>
<keyword evidence="2" id="KW-0472">Membrane</keyword>
<comment type="caution">
    <text evidence="3">The sequence shown here is derived from an EMBL/GenBank/DDBJ whole genome shotgun (WGS) entry which is preliminary data.</text>
</comment>
<accession>A0A8S3S953</accession>
<proteinExistence type="predicted"/>
<dbReference type="Proteomes" id="UP000683360">
    <property type="component" value="Unassembled WGS sequence"/>
</dbReference>